<name>A0A8S5L702_9CAUD</name>
<organism evidence="1">
    <name type="scientific">Siphoviridae sp. ctnFV5</name>
    <dbReference type="NCBI Taxonomy" id="2823600"/>
    <lineage>
        <taxon>Viruses</taxon>
        <taxon>Duplodnaviria</taxon>
        <taxon>Heunggongvirae</taxon>
        <taxon>Uroviricota</taxon>
        <taxon>Caudoviricetes</taxon>
    </lineage>
</organism>
<proteinExistence type="predicted"/>
<evidence type="ECO:0000313" key="1">
    <source>
        <dbReference type="EMBL" id="DAD65704.1"/>
    </source>
</evidence>
<sequence length="334" mass="37718">MRCIDNIKDIILDCDYKPKKGLKHKVLVIPYKDIDRRYTTLNTDKTEITHLQLLPSKRGYLFELNNAFKVSGSQKFGGGFTHELSIKIDKADSGNIATMNALTKGTYVLIVETAGNTFEVLGYEAGLVVNSVQRDYAGNVIGLTFATPSDVKELRMVALWGEGDYLTMSKKFERKALVRYNLLKGTKDFELKEEPYYLQPNYAGNAGIVSETFKGNKVIKLTYNWQGFQCRTTFESRPTTISFWAKTTKENIRFHYVVGVSAVTFPDGVNLIADGQWHRYTFYGSNGIVTNNIGRNGFVEFECTTGKHIDEVLVSSFKIEYGDTPTDWCPADED</sequence>
<dbReference type="EMBL" id="BK014647">
    <property type="protein sequence ID" value="DAD65704.1"/>
    <property type="molecule type" value="Genomic_DNA"/>
</dbReference>
<protein>
    <submittedName>
        <fullName evidence="1">Uncharacterized protein</fullName>
    </submittedName>
</protein>
<reference evidence="1" key="1">
    <citation type="journal article" date="2021" name="Proc. Natl. Acad. Sci. U.S.A.">
        <title>A Catalog of Tens of Thousands of Viruses from Human Metagenomes Reveals Hidden Associations with Chronic Diseases.</title>
        <authorList>
            <person name="Tisza M.J."/>
            <person name="Buck C.B."/>
        </authorList>
    </citation>
    <scope>NUCLEOTIDE SEQUENCE</scope>
    <source>
        <strain evidence="1">CtnFV5</strain>
    </source>
</reference>
<accession>A0A8S5L702</accession>